<reference evidence="8 9" key="1">
    <citation type="submission" date="2019-01" db="EMBL/GenBank/DDBJ databases">
        <title>A draft genome assembly of the solar-powered sea slug Elysia chlorotica.</title>
        <authorList>
            <person name="Cai H."/>
            <person name="Li Q."/>
            <person name="Fang X."/>
            <person name="Li J."/>
            <person name="Curtis N.E."/>
            <person name="Altenburger A."/>
            <person name="Shibata T."/>
            <person name="Feng M."/>
            <person name="Maeda T."/>
            <person name="Schwartz J.A."/>
            <person name="Shigenobu S."/>
            <person name="Lundholm N."/>
            <person name="Nishiyama T."/>
            <person name="Yang H."/>
            <person name="Hasebe M."/>
            <person name="Li S."/>
            <person name="Pierce S.K."/>
            <person name="Wang J."/>
        </authorList>
    </citation>
    <scope>NUCLEOTIDE SEQUENCE [LARGE SCALE GENOMIC DNA]</scope>
    <source>
        <strain evidence="8">EC2010</strain>
        <tissue evidence="8">Whole organism of an adult</tissue>
    </source>
</reference>
<feature type="region of interest" description="Disordered" evidence="5">
    <location>
        <begin position="448"/>
        <end position="598"/>
    </location>
</feature>
<dbReference type="PROSITE" id="PS51054">
    <property type="entry name" value="ORANGE"/>
    <property type="match status" value="1"/>
</dbReference>
<feature type="compositionally biased region" description="Low complexity" evidence="5">
    <location>
        <begin position="64"/>
        <end position="92"/>
    </location>
</feature>
<evidence type="ECO:0000256" key="3">
    <source>
        <dbReference type="ARBA" id="ARBA00023163"/>
    </source>
</evidence>
<keyword evidence="2" id="KW-0805">Transcription regulation</keyword>
<feature type="compositionally biased region" description="Basic residues" evidence="5">
    <location>
        <begin position="455"/>
        <end position="465"/>
    </location>
</feature>
<feature type="domain" description="BHLH" evidence="6">
    <location>
        <begin position="152"/>
        <end position="207"/>
    </location>
</feature>
<evidence type="ECO:0000313" key="9">
    <source>
        <dbReference type="Proteomes" id="UP000271974"/>
    </source>
</evidence>
<comment type="subcellular location">
    <subcellularLocation>
        <location evidence="1">Nucleus</location>
    </subcellularLocation>
</comment>
<feature type="region of interest" description="Disordered" evidence="5">
    <location>
        <begin position="351"/>
        <end position="371"/>
    </location>
</feature>
<dbReference type="GO" id="GO:0005634">
    <property type="term" value="C:nucleus"/>
    <property type="evidence" value="ECO:0007669"/>
    <property type="project" value="UniProtKB-SubCell"/>
</dbReference>
<evidence type="ECO:0000256" key="1">
    <source>
        <dbReference type="ARBA" id="ARBA00004123"/>
    </source>
</evidence>
<dbReference type="InterPro" id="IPR011598">
    <property type="entry name" value="bHLH_dom"/>
</dbReference>
<keyword evidence="4" id="KW-0539">Nucleus</keyword>
<dbReference type="Gene3D" id="6.10.250.980">
    <property type="match status" value="1"/>
</dbReference>
<dbReference type="InterPro" id="IPR050370">
    <property type="entry name" value="HES_HEY"/>
</dbReference>
<evidence type="ECO:0000259" key="6">
    <source>
        <dbReference type="PROSITE" id="PS50888"/>
    </source>
</evidence>
<evidence type="ECO:0000256" key="2">
    <source>
        <dbReference type="ARBA" id="ARBA00023015"/>
    </source>
</evidence>
<feature type="compositionally biased region" description="Polar residues" evidence="5">
    <location>
        <begin position="468"/>
        <end position="487"/>
    </location>
</feature>
<dbReference type="Pfam" id="PF07527">
    <property type="entry name" value="Hairy_orange"/>
    <property type="match status" value="1"/>
</dbReference>
<keyword evidence="3" id="KW-0804">Transcription</keyword>
<dbReference type="EMBL" id="RQTK01000010">
    <property type="protein sequence ID" value="RUS91494.1"/>
    <property type="molecule type" value="Genomic_DNA"/>
</dbReference>
<feature type="compositionally biased region" description="Basic residues" evidence="5">
    <location>
        <begin position="490"/>
        <end position="499"/>
    </location>
</feature>
<feature type="compositionally biased region" description="Polar residues" evidence="5">
    <location>
        <begin position="408"/>
        <end position="434"/>
    </location>
</feature>
<keyword evidence="9" id="KW-1185">Reference proteome</keyword>
<dbReference type="SUPFAM" id="SSF47459">
    <property type="entry name" value="HLH, helix-loop-helix DNA-binding domain"/>
    <property type="match status" value="1"/>
</dbReference>
<dbReference type="STRING" id="188477.A0A3S1A5Y4"/>
<evidence type="ECO:0000313" key="8">
    <source>
        <dbReference type="EMBL" id="RUS91494.1"/>
    </source>
</evidence>
<feature type="domain" description="Orange" evidence="7">
    <location>
        <begin position="240"/>
        <end position="275"/>
    </location>
</feature>
<name>A0A3S1A5Y4_ELYCH</name>
<evidence type="ECO:0000259" key="7">
    <source>
        <dbReference type="PROSITE" id="PS51054"/>
    </source>
</evidence>
<dbReference type="GO" id="GO:0006355">
    <property type="term" value="P:regulation of DNA-templated transcription"/>
    <property type="evidence" value="ECO:0007669"/>
    <property type="project" value="InterPro"/>
</dbReference>
<dbReference type="InterPro" id="IPR003650">
    <property type="entry name" value="Orange_dom"/>
</dbReference>
<dbReference type="GO" id="GO:0046983">
    <property type="term" value="F:protein dimerization activity"/>
    <property type="evidence" value="ECO:0007669"/>
    <property type="project" value="InterPro"/>
</dbReference>
<feature type="compositionally biased region" description="Polar residues" evidence="5">
    <location>
        <begin position="559"/>
        <end position="576"/>
    </location>
</feature>
<sequence>MLPSFYAGDGKAEKLGKRRKGSISSSLPKSPLSSSAQSPSLGAGSLERPHSLPRYVPNSTWQSQHQQHQHQQQQLQQQHQQQQQQLQQQHLQSGPPKMDTGENTMMGGGEDNDQSAASKRAKLEAAESERLLNFATAADEYDASIKRQKIARDPLSHRIIEKRRRDRMNNCLADLSRLIPSSYHKQGQGRIEKTEIIEMATRHIMMLQQKLDELEKMVKEEKPSLPPPPPEEFHCCATKFYMGFKEAQDEVMRFLVEVESINTIDPFCKKIMNHLENANKKFRTKSMHHFGVVPPHQPLVYYPGNPADQTAAGLPPSAVEGNSVVMGAMGSQDESSVEAQQRDHRLRTLLADQQQQQQQKKQQQKQHMASSCSMSSLSMSYCNNSVVPVFSYSSQLSGMSSPPPEPNGISSSGYVSDLSTLEKTSPNGSTSSRENTYKFKHHIQKRFSQEGQGGHHYHRHHHHQGHQPSDTSSNESCRNSKLDQTQVKWKGGKHHKNRHGSSSAGPGSGTTFRDNYSLEGHNRRSNSGSSGADNSSNTNSDEFTSGSSDCKPSLRRRGNSSGTSKITAPKTENGNCSSSSSSSSSSSPPGSSMALPGFILHPQGTHYMPISVHNTNMAHLFDSGSDREHGAPVFHPISIPVHFRRPVISMPNISICTHMSSHRRDRSNKE</sequence>
<dbReference type="SUPFAM" id="SSF81995">
    <property type="entry name" value="beta-sandwich domain of Sec23/24"/>
    <property type="match status" value="1"/>
</dbReference>
<evidence type="ECO:0008006" key="10">
    <source>
        <dbReference type="Google" id="ProtNLM"/>
    </source>
</evidence>
<proteinExistence type="predicted"/>
<feature type="compositionally biased region" description="Low complexity" evidence="5">
    <location>
        <begin position="22"/>
        <end position="46"/>
    </location>
</feature>
<gene>
    <name evidence="8" type="ORF">EGW08_000715</name>
</gene>
<dbReference type="PROSITE" id="PS50888">
    <property type="entry name" value="BHLH"/>
    <property type="match status" value="1"/>
</dbReference>
<dbReference type="AlphaFoldDB" id="A0A3S1A5Y4"/>
<dbReference type="SMART" id="SM00353">
    <property type="entry name" value="HLH"/>
    <property type="match status" value="1"/>
</dbReference>
<dbReference type="Pfam" id="PF00010">
    <property type="entry name" value="HLH"/>
    <property type="match status" value="1"/>
</dbReference>
<dbReference type="Proteomes" id="UP000271974">
    <property type="component" value="Unassembled WGS sequence"/>
</dbReference>
<comment type="caution">
    <text evidence="8">The sequence shown here is derived from an EMBL/GenBank/DDBJ whole genome shotgun (WGS) entry which is preliminary data.</text>
</comment>
<protein>
    <recommendedName>
        <fullName evidence="10">BHLH domain-containing protein</fullName>
    </recommendedName>
</protein>
<feature type="region of interest" description="Disordered" evidence="5">
    <location>
        <begin position="394"/>
        <end position="436"/>
    </location>
</feature>
<feature type="compositionally biased region" description="Low complexity" evidence="5">
    <location>
        <begin position="577"/>
        <end position="592"/>
    </location>
</feature>
<dbReference type="InterPro" id="IPR036638">
    <property type="entry name" value="HLH_DNA-bd_sf"/>
</dbReference>
<evidence type="ECO:0000256" key="4">
    <source>
        <dbReference type="ARBA" id="ARBA00023242"/>
    </source>
</evidence>
<accession>A0A3S1A5Y4</accession>
<feature type="region of interest" description="Disordered" evidence="5">
    <location>
        <begin position="1"/>
        <end position="122"/>
    </location>
</feature>
<dbReference type="PANTHER" id="PTHR10985">
    <property type="entry name" value="BASIC HELIX-LOOP-HELIX TRANSCRIPTION FACTOR, HES-RELATED"/>
    <property type="match status" value="1"/>
</dbReference>
<dbReference type="FunFam" id="4.10.280.10:FF:000079">
    <property type="entry name" value="CLUMA_CG001539, isoform A"/>
    <property type="match status" value="1"/>
</dbReference>
<organism evidence="8 9">
    <name type="scientific">Elysia chlorotica</name>
    <name type="common">Eastern emerald elysia</name>
    <name type="synonym">Sea slug</name>
    <dbReference type="NCBI Taxonomy" id="188477"/>
    <lineage>
        <taxon>Eukaryota</taxon>
        <taxon>Metazoa</taxon>
        <taxon>Spiralia</taxon>
        <taxon>Lophotrochozoa</taxon>
        <taxon>Mollusca</taxon>
        <taxon>Gastropoda</taxon>
        <taxon>Heterobranchia</taxon>
        <taxon>Euthyneura</taxon>
        <taxon>Panpulmonata</taxon>
        <taxon>Sacoglossa</taxon>
        <taxon>Placobranchoidea</taxon>
        <taxon>Plakobranchidae</taxon>
        <taxon>Elysia</taxon>
    </lineage>
</organism>
<evidence type="ECO:0000256" key="5">
    <source>
        <dbReference type="SAM" id="MobiDB-lite"/>
    </source>
</evidence>
<dbReference type="SUPFAM" id="SSF158457">
    <property type="entry name" value="Orange domain-like"/>
    <property type="match status" value="1"/>
</dbReference>
<dbReference type="OrthoDB" id="6371181at2759"/>
<dbReference type="Gene3D" id="4.10.280.10">
    <property type="entry name" value="Helix-loop-helix DNA-binding domain"/>
    <property type="match status" value="1"/>
</dbReference>
<feature type="compositionally biased region" description="Low complexity" evidence="5">
    <location>
        <begin position="525"/>
        <end position="541"/>
    </location>
</feature>
<dbReference type="GO" id="GO:0003677">
    <property type="term" value="F:DNA binding"/>
    <property type="evidence" value="ECO:0007669"/>
    <property type="project" value="InterPro"/>
</dbReference>